<feature type="transmembrane region" description="Helical" evidence="1">
    <location>
        <begin position="160"/>
        <end position="180"/>
    </location>
</feature>
<evidence type="ECO:0000313" key="2">
    <source>
        <dbReference type="EMBL" id="MVT25984.1"/>
    </source>
</evidence>
<feature type="transmembrane region" description="Helical" evidence="1">
    <location>
        <begin position="22"/>
        <end position="42"/>
    </location>
</feature>
<sequence>MPSGSGKKAAQPAPQEQGSPRILVYALLGVTLFMGLYLHAYAMPQLTYFADGLTMPGARITGYSAADILALQNALEDDAAGQLNFLHKTAGIIFPALLFLATWAVMGLLVRGAWRWIVVAVAAGFAAVDITENFLIDAVLDQRPPEDQLVTLASTLTQVSWVLLIMLALTVAGVVVRDFILTGRTAKP</sequence>
<evidence type="ECO:0008006" key="4">
    <source>
        <dbReference type="Google" id="ProtNLM"/>
    </source>
</evidence>
<comment type="caution">
    <text evidence="2">The sequence shown here is derived from an EMBL/GenBank/DDBJ whole genome shotgun (WGS) entry which is preliminary data.</text>
</comment>
<keyword evidence="1" id="KW-0472">Membrane</keyword>
<keyword evidence="1" id="KW-1133">Transmembrane helix</keyword>
<proteinExistence type="predicted"/>
<name>A0A7K1UHX9_9MICC</name>
<dbReference type="EMBL" id="WRPM01000045">
    <property type="protein sequence ID" value="MVT25984.1"/>
    <property type="molecule type" value="Genomic_DNA"/>
</dbReference>
<keyword evidence="3" id="KW-1185">Reference proteome</keyword>
<feature type="transmembrane region" description="Helical" evidence="1">
    <location>
        <begin position="92"/>
        <end position="110"/>
    </location>
</feature>
<dbReference type="RefSeq" id="WP_157322506.1">
    <property type="nucleotide sequence ID" value="NZ_BMFX01000028.1"/>
</dbReference>
<dbReference type="Proteomes" id="UP000460157">
    <property type="component" value="Unassembled WGS sequence"/>
</dbReference>
<evidence type="ECO:0000256" key="1">
    <source>
        <dbReference type="SAM" id="Phobius"/>
    </source>
</evidence>
<protein>
    <recommendedName>
        <fullName evidence="4">DUF2269 family protein</fullName>
    </recommendedName>
</protein>
<organism evidence="2 3">
    <name type="scientific">Nesterenkonia alkaliphila</name>
    <dbReference type="NCBI Taxonomy" id="1463631"/>
    <lineage>
        <taxon>Bacteria</taxon>
        <taxon>Bacillati</taxon>
        <taxon>Actinomycetota</taxon>
        <taxon>Actinomycetes</taxon>
        <taxon>Micrococcales</taxon>
        <taxon>Micrococcaceae</taxon>
        <taxon>Nesterenkonia</taxon>
    </lineage>
</organism>
<keyword evidence="1" id="KW-0812">Transmembrane</keyword>
<dbReference type="AlphaFoldDB" id="A0A7K1UHX9"/>
<gene>
    <name evidence="2" type="ORF">GNZ21_06385</name>
</gene>
<reference evidence="2 3" key="1">
    <citation type="submission" date="2019-12" db="EMBL/GenBank/DDBJ databases">
        <title>Nesterenkonia muleiensis sp. nov., a novel actinobacterium isolated from sap of Populus euphratica.</title>
        <authorList>
            <person name="Wang R."/>
        </authorList>
    </citation>
    <scope>NUCLEOTIDE SEQUENCE [LARGE SCALE GENOMIC DNA]</scope>
    <source>
        <strain evidence="2 3">F10</strain>
    </source>
</reference>
<feature type="transmembrane region" description="Helical" evidence="1">
    <location>
        <begin position="117"/>
        <end position="140"/>
    </location>
</feature>
<dbReference type="OrthoDB" id="4928386at2"/>
<accession>A0A7K1UHX9</accession>
<evidence type="ECO:0000313" key="3">
    <source>
        <dbReference type="Proteomes" id="UP000460157"/>
    </source>
</evidence>